<proteinExistence type="predicted"/>
<evidence type="ECO:0000259" key="1">
    <source>
        <dbReference type="Pfam" id="PF07727"/>
    </source>
</evidence>
<dbReference type="OrthoDB" id="128382at2759"/>
<reference evidence="2 3" key="1">
    <citation type="journal article" date="2015" name="Proc. Natl. Acad. Sci. U.S.A.">
        <title>The resurrection genome of Boea hygrometrica: A blueprint for survival of dehydration.</title>
        <authorList>
            <person name="Xiao L."/>
            <person name="Yang G."/>
            <person name="Zhang L."/>
            <person name="Yang X."/>
            <person name="Zhao S."/>
            <person name="Ji Z."/>
            <person name="Zhou Q."/>
            <person name="Hu M."/>
            <person name="Wang Y."/>
            <person name="Chen M."/>
            <person name="Xu Y."/>
            <person name="Jin H."/>
            <person name="Xiao X."/>
            <person name="Hu G."/>
            <person name="Bao F."/>
            <person name="Hu Y."/>
            <person name="Wan P."/>
            <person name="Li L."/>
            <person name="Deng X."/>
            <person name="Kuang T."/>
            <person name="Xiang C."/>
            <person name="Zhu J.K."/>
            <person name="Oliver M.J."/>
            <person name="He Y."/>
        </authorList>
    </citation>
    <scope>NUCLEOTIDE SEQUENCE [LARGE SCALE GENOMIC DNA]</scope>
    <source>
        <strain evidence="3">cv. XS01</strain>
    </source>
</reference>
<evidence type="ECO:0000313" key="3">
    <source>
        <dbReference type="Proteomes" id="UP000250235"/>
    </source>
</evidence>
<evidence type="ECO:0000313" key="2">
    <source>
        <dbReference type="EMBL" id="KZV33423.1"/>
    </source>
</evidence>
<dbReference type="InterPro" id="IPR013103">
    <property type="entry name" value="RVT_2"/>
</dbReference>
<dbReference type="InterPro" id="IPR043502">
    <property type="entry name" value="DNA/RNA_pol_sf"/>
</dbReference>
<dbReference type="PANTHER" id="PTHR11439">
    <property type="entry name" value="GAG-POL-RELATED RETROTRANSPOSON"/>
    <property type="match status" value="1"/>
</dbReference>
<sequence>MSETNRGIVPNSAMSLEVPIALRKGVRACTQHPLSNHLSYNDLSTSYSNFISQLQSVDVPKTIQEALDVPEWKSAVLEEMNALTKSGTWEMVHLPEGKRTVGCKWVFTVKLKQDGSLERYKARLVAKGFTQTYDIDYQETFAPVAKLNTVRILLYLAANLDWPLYQMDVKNAFLNGDLQEEVFMDPPPGFEKQFGGKICRLKKSLHGLKQSPRAWFEKFSKSVKKQGYIQGKSDHTMFVKHTSEGKMAILIVYVDDIIITGNDETEITRLKDGLALEFEIKDLGSLRYFLGMEVARSRKGIYVSQRKYVLDLLKETGMSGCRPSDIPMDPNQKLNSATKGASVEKERYQRLVGKLIYLSHTRPDITFAVSMVSQFMHSPHEEHMEVVYKILRYLKNSPGKGLLFQKHNKRDIVAYIDADWAGSISDRRSTTGYCTFLWGNLVSWRSKKQSVVARSSAEAELRAMANGVRELLWLKLVLEELKLSWEVPMMLFCDNKSAISIVNNPVQHDRTKHIEVDRHFIKEKLEGGLICMPFVTSEQQIADALTKSHFRPKFEDFISKLGMVDIFAPT</sequence>
<dbReference type="PANTHER" id="PTHR11439:SF440">
    <property type="entry name" value="INTEGRASE CATALYTIC DOMAIN-CONTAINING PROTEIN"/>
    <property type="match status" value="1"/>
</dbReference>
<dbReference type="Pfam" id="PF07727">
    <property type="entry name" value="RVT_2"/>
    <property type="match status" value="1"/>
</dbReference>
<protein>
    <submittedName>
        <fullName evidence="2">Cysteine-rich RLK (Receptor-like protein kinase) 8</fullName>
    </submittedName>
</protein>
<feature type="domain" description="Reverse transcriptase Ty1/copia-type" evidence="1">
    <location>
        <begin position="88"/>
        <end position="328"/>
    </location>
</feature>
<keyword evidence="2" id="KW-0808">Transferase</keyword>
<keyword evidence="3" id="KW-1185">Reference proteome</keyword>
<organism evidence="2 3">
    <name type="scientific">Dorcoceras hygrometricum</name>
    <dbReference type="NCBI Taxonomy" id="472368"/>
    <lineage>
        <taxon>Eukaryota</taxon>
        <taxon>Viridiplantae</taxon>
        <taxon>Streptophyta</taxon>
        <taxon>Embryophyta</taxon>
        <taxon>Tracheophyta</taxon>
        <taxon>Spermatophyta</taxon>
        <taxon>Magnoliopsida</taxon>
        <taxon>eudicotyledons</taxon>
        <taxon>Gunneridae</taxon>
        <taxon>Pentapetalae</taxon>
        <taxon>asterids</taxon>
        <taxon>lamiids</taxon>
        <taxon>Lamiales</taxon>
        <taxon>Gesneriaceae</taxon>
        <taxon>Didymocarpoideae</taxon>
        <taxon>Trichosporeae</taxon>
        <taxon>Loxocarpinae</taxon>
        <taxon>Dorcoceras</taxon>
    </lineage>
</organism>
<dbReference type="GO" id="GO:0016301">
    <property type="term" value="F:kinase activity"/>
    <property type="evidence" value="ECO:0007669"/>
    <property type="project" value="UniProtKB-KW"/>
</dbReference>
<keyword evidence="2" id="KW-0675">Receptor</keyword>
<dbReference type="EMBL" id="KV005801">
    <property type="protein sequence ID" value="KZV33423.1"/>
    <property type="molecule type" value="Genomic_DNA"/>
</dbReference>
<gene>
    <name evidence="2" type="ORF">F511_38976</name>
</gene>
<dbReference type="CDD" id="cd09272">
    <property type="entry name" value="RNase_HI_RT_Ty1"/>
    <property type="match status" value="1"/>
</dbReference>
<keyword evidence="2" id="KW-0418">Kinase</keyword>
<name>A0A2Z7BG60_9LAMI</name>
<dbReference type="AlphaFoldDB" id="A0A2Z7BG60"/>
<dbReference type="SUPFAM" id="SSF56672">
    <property type="entry name" value="DNA/RNA polymerases"/>
    <property type="match status" value="1"/>
</dbReference>
<accession>A0A2Z7BG60</accession>
<dbReference type="Proteomes" id="UP000250235">
    <property type="component" value="Unassembled WGS sequence"/>
</dbReference>